<feature type="region of interest" description="Disordered" evidence="1">
    <location>
        <begin position="1"/>
        <end position="23"/>
    </location>
</feature>
<dbReference type="Proteomes" id="UP001596028">
    <property type="component" value="Unassembled WGS sequence"/>
</dbReference>
<dbReference type="InterPro" id="IPR008613">
    <property type="entry name" value="Excalibur_Ca-bd_domain"/>
</dbReference>
<dbReference type="Pfam" id="PF05901">
    <property type="entry name" value="Excalibur"/>
    <property type="match status" value="1"/>
</dbReference>
<feature type="domain" description="Excalibur calcium-binding" evidence="2">
    <location>
        <begin position="24"/>
        <end position="60"/>
    </location>
</feature>
<protein>
    <submittedName>
        <fullName evidence="3">Excalibur calcium-binding domain-containing protein</fullName>
    </submittedName>
</protein>
<evidence type="ECO:0000313" key="4">
    <source>
        <dbReference type="Proteomes" id="UP001596028"/>
    </source>
</evidence>
<evidence type="ECO:0000313" key="3">
    <source>
        <dbReference type="EMBL" id="MFC4597396.1"/>
    </source>
</evidence>
<dbReference type="EMBL" id="JBHSEP010000002">
    <property type="protein sequence ID" value="MFC4597396.1"/>
    <property type="molecule type" value="Genomic_DNA"/>
</dbReference>
<dbReference type="SMART" id="SM00894">
    <property type="entry name" value="Excalibur"/>
    <property type="match status" value="1"/>
</dbReference>
<comment type="caution">
    <text evidence="3">The sequence shown here is derived from an EMBL/GenBank/DDBJ whole genome shotgun (WGS) entry which is preliminary data.</text>
</comment>
<keyword evidence="4" id="KW-1185">Reference proteome</keyword>
<evidence type="ECO:0000256" key="1">
    <source>
        <dbReference type="SAM" id="MobiDB-lite"/>
    </source>
</evidence>
<accession>A0ABV9F6L3</accession>
<gene>
    <name evidence="3" type="ORF">ACFO3S_04040</name>
</gene>
<feature type="compositionally biased region" description="Basic and acidic residues" evidence="1">
    <location>
        <begin position="49"/>
        <end position="60"/>
    </location>
</feature>
<feature type="region of interest" description="Disordered" evidence="1">
    <location>
        <begin position="39"/>
        <end position="60"/>
    </location>
</feature>
<name>A0ABV9F6L3_9BACL</name>
<organism evidence="3 4">
    <name type="scientific">Cohnella hongkongensis</name>
    <dbReference type="NCBI Taxonomy" id="178337"/>
    <lineage>
        <taxon>Bacteria</taxon>
        <taxon>Bacillati</taxon>
        <taxon>Bacillota</taxon>
        <taxon>Bacilli</taxon>
        <taxon>Bacillales</taxon>
        <taxon>Paenibacillaceae</taxon>
        <taxon>Cohnella</taxon>
    </lineage>
</organism>
<reference evidence="4" key="1">
    <citation type="journal article" date="2019" name="Int. J. Syst. Evol. Microbiol.">
        <title>The Global Catalogue of Microorganisms (GCM) 10K type strain sequencing project: providing services to taxonomists for standard genome sequencing and annotation.</title>
        <authorList>
            <consortium name="The Broad Institute Genomics Platform"/>
            <consortium name="The Broad Institute Genome Sequencing Center for Infectious Disease"/>
            <person name="Wu L."/>
            <person name="Ma J."/>
        </authorList>
    </citation>
    <scope>NUCLEOTIDE SEQUENCE [LARGE SCALE GENOMIC DNA]</scope>
    <source>
        <strain evidence="4">CCUG 49571</strain>
    </source>
</reference>
<proteinExistence type="predicted"/>
<dbReference type="RefSeq" id="WP_378093158.1">
    <property type="nucleotide sequence ID" value="NZ_JBHSEP010000002.1"/>
</dbReference>
<evidence type="ECO:0000259" key="2">
    <source>
        <dbReference type="SMART" id="SM00894"/>
    </source>
</evidence>
<sequence>MEKPKKLFPNQPATASPKDAGDALYPNCAAVREAGKAPIRKGEPGYSARLDRDGDGIACE</sequence>